<sequence length="469" mass="53105">MKRALWFIGLLGLLAACKAGKPYQGVDFNIPIAEKPAFGEDAAMEEINTLDLSKTGNANLIWWEYFNDPLLDTLIRTGLQYNRNVLMAAERIVQARMALKIQNAELLPRLGAQASAERGNFLFNQIGQVNELYIVGSGLNWELDFWGKLRNLSDAARYQLLSSEFGLQSLQITLVSDVATTYFNWVQALEELEIAKSNLALRDSMHQIIIERFEKGIIQQTDVEQSNILRAIAAGAVPKFQRKSVQLENALSFLIGMSPMRFNKQFSLEQIKPHANIERYQAVDLLMNRPDVIAAEYQLMAQNSQVGAAKARMLPSISLDATLGIISDDFSTLNLQNPLWNIGGQLMGPIFFWGQIRRMVDMEQSKEFQALFNYENVVLNAWREVQDVKVEIRTLEEEIEIARDRKQSALSAQFLSGARYTQGVTSYLEFLESQRQAFDAELELVHLKQSLLSAYARFYKVMGGGPVRE</sequence>
<dbReference type="GO" id="GO:0015562">
    <property type="term" value="F:efflux transmembrane transporter activity"/>
    <property type="evidence" value="ECO:0007669"/>
    <property type="project" value="InterPro"/>
</dbReference>
<keyword evidence="2" id="KW-0472">Membrane</keyword>
<dbReference type="PANTHER" id="PTHR30203:SF33">
    <property type="entry name" value="BLR4455 PROTEIN"/>
    <property type="match status" value="1"/>
</dbReference>
<dbReference type="Pfam" id="PF02321">
    <property type="entry name" value="OEP"/>
    <property type="match status" value="2"/>
</dbReference>
<dbReference type="PROSITE" id="PS51257">
    <property type="entry name" value="PROKAR_LIPOPROTEIN"/>
    <property type="match status" value="1"/>
</dbReference>
<reference evidence="4 5" key="1">
    <citation type="journal article" date="2012" name="J. Bacteriol.">
        <title>Draft Genome Sequence of Cecembia lonarensis Strain LW9T, Isolated from Lonar Lake, a Haloalkaline Lake in India.</title>
        <authorList>
            <person name="Shivaji S."/>
            <person name="Ara S."/>
            <person name="Singh A."/>
            <person name="Pinnaka A.K."/>
        </authorList>
    </citation>
    <scope>NUCLEOTIDE SEQUENCE [LARGE SCALE GENOMIC DNA]</scope>
    <source>
        <strain evidence="4 5">LW9</strain>
    </source>
</reference>
<keyword evidence="2" id="KW-0449">Lipoprotein</keyword>
<keyword evidence="3" id="KW-0175">Coiled coil</keyword>
<keyword evidence="2" id="KW-0564">Palmitate</keyword>
<evidence type="ECO:0000256" key="2">
    <source>
        <dbReference type="RuleBase" id="RU362097"/>
    </source>
</evidence>
<organism evidence="4 5">
    <name type="scientific">Cecembia lonarensis (strain CCUG 58316 / KCTC 22772 / LW9)</name>
    <dbReference type="NCBI Taxonomy" id="1225176"/>
    <lineage>
        <taxon>Bacteria</taxon>
        <taxon>Pseudomonadati</taxon>
        <taxon>Bacteroidota</taxon>
        <taxon>Cytophagia</taxon>
        <taxon>Cytophagales</taxon>
        <taxon>Cyclobacteriaceae</taxon>
        <taxon>Cecembia</taxon>
    </lineage>
</organism>
<dbReference type="InterPro" id="IPR010131">
    <property type="entry name" value="MdtP/NodT-like"/>
</dbReference>
<dbReference type="EMBL" id="AMGM01000005">
    <property type="protein sequence ID" value="EKB50814.1"/>
    <property type="molecule type" value="Genomic_DNA"/>
</dbReference>
<keyword evidence="5" id="KW-1185">Reference proteome</keyword>
<evidence type="ECO:0000256" key="3">
    <source>
        <dbReference type="SAM" id="Coils"/>
    </source>
</evidence>
<dbReference type="AlphaFoldDB" id="K1M3I6"/>
<dbReference type="Proteomes" id="UP000004478">
    <property type="component" value="Unassembled WGS sequence"/>
</dbReference>
<gene>
    <name evidence="4" type="primary">oprM_1</name>
    <name evidence="4" type="ORF">B879_00559</name>
</gene>
<proteinExistence type="inferred from homology"/>
<evidence type="ECO:0000313" key="4">
    <source>
        <dbReference type="EMBL" id="EKB50814.1"/>
    </source>
</evidence>
<comment type="caution">
    <text evidence="4">The sequence shown here is derived from an EMBL/GenBank/DDBJ whole genome shotgun (WGS) entry which is preliminary data.</text>
</comment>
<dbReference type="NCBIfam" id="TIGR01845">
    <property type="entry name" value="outer_NodT"/>
    <property type="match status" value="1"/>
</dbReference>
<accession>K1M3I6</accession>
<dbReference type="Gene3D" id="1.20.1600.10">
    <property type="entry name" value="Outer membrane efflux proteins (OEP)"/>
    <property type="match status" value="1"/>
</dbReference>
<comment type="similarity">
    <text evidence="1 2">Belongs to the outer membrane factor (OMF) (TC 1.B.17) family.</text>
</comment>
<comment type="subcellular location">
    <subcellularLocation>
        <location evidence="2">Cell membrane</location>
        <topology evidence="2">Lipid-anchor</topology>
    </subcellularLocation>
</comment>
<keyword evidence="2" id="KW-0812">Transmembrane</keyword>
<name>K1M3I6_CECL9</name>
<feature type="coiled-coil region" evidence="3">
    <location>
        <begin position="385"/>
        <end position="412"/>
    </location>
</feature>
<dbReference type="Gene3D" id="2.20.200.10">
    <property type="entry name" value="Outer membrane efflux proteins (OEP)"/>
    <property type="match status" value="1"/>
</dbReference>
<evidence type="ECO:0000256" key="1">
    <source>
        <dbReference type="ARBA" id="ARBA00007613"/>
    </source>
</evidence>
<dbReference type="PANTHER" id="PTHR30203">
    <property type="entry name" value="OUTER MEMBRANE CATION EFFLUX PROTEIN"/>
    <property type="match status" value="1"/>
</dbReference>
<dbReference type="OrthoDB" id="9770517at2"/>
<keyword evidence="2" id="KW-1134">Transmembrane beta strand</keyword>
<protein>
    <submittedName>
        <fullName evidence="4">Outer membrane protein oprM</fullName>
    </submittedName>
</protein>
<dbReference type="RefSeq" id="WP_009183608.1">
    <property type="nucleotide sequence ID" value="NZ_AMGM01000005.1"/>
</dbReference>
<evidence type="ECO:0000313" key="5">
    <source>
        <dbReference type="Proteomes" id="UP000004478"/>
    </source>
</evidence>
<dbReference type="InterPro" id="IPR003423">
    <property type="entry name" value="OMP_efflux"/>
</dbReference>
<dbReference type="GO" id="GO:0005886">
    <property type="term" value="C:plasma membrane"/>
    <property type="evidence" value="ECO:0007669"/>
    <property type="project" value="UniProtKB-SubCell"/>
</dbReference>
<dbReference type="SUPFAM" id="SSF56954">
    <property type="entry name" value="Outer membrane efflux proteins (OEP)"/>
    <property type="match status" value="1"/>
</dbReference>